<sequence length="209" mass="22220">MSWGPLVRAQGESTGKEPINQQGAQGAPASKRGALSLLTDPWSQKRRWLSSSLGPCEPAGWLSTCHEPLGRRSSESDTAEQGCFQLALGSQGGFLAWVDTEELVPGHLQGQLEAQHSVGPQGALAHWPQESHQGHLPTDTQEIVREPGGGKRASPPPPRKQASAHLHHPEAQRGTRPSSFIGGPQSKRACLSLLTAVSRGIMANSTADK</sequence>
<comment type="caution">
    <text evidence="2">The sequence shown here is derived from an EMBL/GenBank/DDBJ whole genome shotgun (WGS) entry which is preliminary data.</text>
</comment>
<evidence type="ECO:0000256" key="1">
    <source>
        <dbReference type="SAM" id="MobiDB-lite"/>
    </source>
</evidence>
<reference evidence="2" key="1">
    <citation type="submission" date="2019-04" db="EMBL/GenBank/DDBJ databases">
        <authorList>
            <person name="Alioto T."/>
            <person name="Alioto T."/>
        </authorList>
    </citation>
    <scope>NUCLEOTIDE SEQUENCE [LARGE SCALE GENOMIC DNA]</scope>
</reference>
<gene>
    <name evidence="2" type="ORF">MONAX_5E033253</name>
</gene>
<feature type="region of interest" description="Disordered" evidence="1">
    <location>
        <begin position="1"/>
        <end position="33"/>
    </location>
</feature>
<evidence type="ECO:0000313" key="3">
    <source>
        <dbReference type="Proteomes" id="UP000335636"/>
    </source>
</evidence>
<dbReference type="AlphaFoldDB" id="A0A5E4BSI5"/>
<name>A0A5E4BSI5_MARMO</name>
<dbReference type="EMBL" id="CABDUW010000600">
    <property type="protein sequence ID" value="VTJ72000.1"/>
    <property type="molecule type" value="Genomic_DNA"/>
</dbReference>
<protein>
    <submittedName>
        <fullName evidence="2">Uncharacterized protein</fullName>
    </submittedName>
</protein>
<organism evidence="2 3">
    <name type="scientific">Marmota monax</name>
    <name type="common">Woodchuck</name>
    <dbReference type="NCBI Taxonomy" id="9995"/>
    <lineage>
        <taxon>Eukaryota</taxon>
        <taxon>Metazoa</taxon>
        <taxon>Chordata</taxon>
        <taxon>Craniata</taxon>
        <taxon>Vertebrata</taxon>
        <taxon>Euteleostomi</taxon>
        <taxon>Mammalia</taxon>
        <taxon>Eutheria</taxon>
        <taxon>Euarchontoglires</taxon>
        <taxon>Glires</taxon>
        <taxon>Rodentia</taxon>
        <taxon>Sciuromorpha</taxon>
        <taxon>Sciuridae</taxon>
        <taxon>Xerinae</taxon>
        <taxon>Marmotini</taxon>
        <taxon>Marmota</taxon>
    </lineage>
</organism>
<dbReference type="Proteomes" id="UP000335636">
    <property type="component" value="Unassembled WGS sequence"/>
</dbReference>
<keyword evidence="3" id="KW-1185">Reference proteome</keyword>
<feature type="region of interest" description="Disordered" evidence="1">
    <location>
        <begin position="130"/>
        <end position="185"/>
    </location>
</feature>
<accession>A0A5E4BSI5</accession>
<proteinExistence type="predicted"/>
<evidence type="ECO:0000313" key="2">
    <source>
        <dbReference type="EMBL" id="VTJ72000.1"/>
    </source>
</evidence>